<feature type="compositionally biased region" description="Polar residues" evidence="10">
    <location>
        <begin position="406"/>
        <end position="419"/>
    </location>
</feature>
<sequence length="419" mass="47465">MTDKCGDHPFVDVSKNPFPGELKTFPSWELGVKITIVASMELIAIVGNLLIIVIVWRNKKMRTVTNYYIVNMAVSDLFVASFSIWMHLVDDVTEGWTVGGFMCKFNPFVQITAMCASVFTLMALACDRFFAIMFPLKSRVTQRKVSVVAVFVWLAAISIGMPVLFVYTYNERQWSDFTEKFCTDVWPSVREADGDCDSGRRSRRAFWTCVVVVLNWIPMLVMAITYSILFIRLRKQKIVPSSGSISISTVQQKSKKKVVKMLFAVLLAFIVCTIPFQVAKLYELYREVEDQTGNSKLPDWYNPVYFAAVTLLYSNSAINPMVYGGMNENFRKGLKDTISGLFSKHERSRSDSGRSLNISDTRQSVISKYNGTMHRDSMQAFSNAEFKEESVDSDKVNGFLQKESDNNTSNGCINPSMET</sequence>
<evidence type="ECO:0000256" key="4">
    <source>
        <dbReference type="ARBA" id="ARBA00022989"/>
    </source>
</evidence>
<feature type="transmembrane region" description="Helical" evidence="11">
    <location>
        <begin position="147"/>
        <end position="169"/>
    </location>
</feature>
<evidence type="ECO:0000259" key="12">
    <source>
        <dbReference type="PROSITE" id="PS50262"/>
    </source>
</evidence>
<keyword evidence="4 11" id="KW-1133">Transmembrane helix</keyword>
<dbReference type="EMBL" id="NEDP02076736">
    <property type="protein sequence ID" value="OWF35228.1"/>
    <property type="molecule type" value="Genomic_DNA"/>
</dbReference>
<organism evidence="13 14">
    <name type="scientific">Mizuhopecten yessoensis</name>
    <name type="common">Japanese scallop</name>
    <name type="synonym">Patinopecten yessoensis</name>
    <dbReference type="NCBI Taxonomy" id="6573"/>
    <lineage>
        <taxon>Eukaryota</taxon>
        <taxon>Metazoa</taxon>
        <taxon>Spiralia</taxon>
        <taxon>Lophotrochozoa</taxon>
        <taxon>Mollusca</taxon>
        <taxon>Bivalvia</taxon>
        <taxon>Autobranchia</taxon>
        <taxon>Pteriomorphia</taxon>
        <taxon>Pectinida</taxon>
        <taxon>Pectinoidea</taxon>
        <taxon>Pectinidae</taxon>
        <taxon>Mizuhopecten</taxon>
    </lineage>
</organism>
<dbReference type="CDD" id="cd00637">
    <property type="entry name" value="7tm_classA_rhodopsin-like"/>
    <property type="match status" value="1"/>
</dbReference>
<accession>A0A210PFG5</accession>
<evidence type="ECO:0000256" key="7">
    <source>
        <dbReference type="ARBA" id="ARBA00023170"/>
    </source>
</evidence>
<evidence type="ECO:0000256" key="1">
    <source>
        <dbReference type="ARBA" id="ARBA00004141"/>
    </source>
</evidence>
<dbReference type="OrthoDB" id="5975505at2759"/>
<feature type="transmembrane region" description="Helical" evidence="11">
    <location>
        <begin position="34"/>
        <end position="56"/>
    </location>
</feature>
<name>A0A210PFG5_MIZYE</name>
<dbReference type="PROSITE" id="PS50262">
    <property type="entry name" value="G_PROTEIN_RECEP_F1_2"/>
    <property type="match status" value="1"/>
</dbReference>
<dbReference type="STRING" id="6573.A0A210PFG5"/>
<dbReference type="SMART" id="SM01381">
    <property type="entry name" value="7TM_GPCR_Srsx"/>
    <property type="match status" value="1"/>
</dbReference>
<evidence type="ECO:0000256" key="10">
    <source>
        <dbReference type="SAM" id="MobiDB-lite"/>
    </source>
</evidence>
<dbReference type="Pfam" id="PF00001">
    <property type="entry name" value="7tm_1"/>
    <property type="match status" value="1"/>
</dbReference>
<feature type="domain" description="G-protein coupled receptors family 1 profile" evidence="12">
    <location>
        <begin position="47"/>
        <end position="323"/>
    </location>
</feature>
<feature type="transmembrane region" description="Helical" evidence="11">
    <location>
        <begin position="108"/>
        <end position="126"/>
    </location>
</feature>
<dbReference type="PRINTS" id="PR00237">
    <property type="entry name" value="GPCRRHODOPSN"/>
</dbReference>
<dbReference type="PANTHER" id="PTHR45695:SF15">
    <property type="entry name" value="OPSIN RH2"/>
    <property type="match status" value="1"/>
</dbReference>
<keyword evidence="14" id="KW-1185">Reference proteome</keyword>
<keyword evidence="3 9" id="KW-0812">Transmembrane</keyword>
<evidence type="ECO:0000256" key="8">
    <source>
        <dbReference type="ARBA" id="ARBA00023224"/>
    </source>
</evidence>
<dbReference type="InterPro" id="IPR000276">
    <property type="entry name" value="GPCR_Rhodpsn"/>
</dbReference>
<comment type="caution">
    <text evidence="13">The sequence shown here is derived from an EMBL/GenBank/DDBJ whole genome shotgun (WGS) entry which is preliminary data.</text>
</comment>
<keyword evidence="7 9" id="KW-0675">Receptor</keyword>
<feature type="transmembrane region" description="Helical" evidence="11">
    <location>
        <begin position="205"/>
        <end position="231"/>
    </location>
</feature>
<dbReference type="Gene3D" id="1.20.1070.10">
    <property type="entry name" value="Rhodopsin 7-helix transmembrane proteins"/>
    <property type="match status" value="1"/>
</dbReference>
<dbReference type="GO" id="GO:0005886">
    <property type="term" value="C:plasma membrane"/>
    <property type="evidence" value="ECO:0007669"/>
    <property type="project" value="TreeGrafter"/>
</dbReference>
<keyword evidence="8 9" id="KW-0807">Transducer</keyword>
<protein>
    <submittedName>
        <fullName evidence="13">Tachykinin-like peptides receptor 99D</fullName>
    </submittedName>
</protein>
<dbReference type="Proteomes" id="UP000242188">
    <property type="component" value="Unassembled WGS sequence"/>
</dbReference>
<dbReference type="PRINTS" id="PR01012">
    <property type="entry name" value="NRPEPTIDEYR"/>
</dbReference>
<evidence type="ECO:0000313" key="13">
    <source>
        <dbReference type="EMBL" id="OWF35228.1"/>
    </source>
</evidence>
<keyword evidence="6 11" id="KW-0472">Membrane</keyword>
<keyword evidence="5 9" id="KW-0297">G-protein coupled receptor</keyword>
<dbReference type="InterPro" id="IPR000611">
    <property type="entry name" value="NPY_rcpt"/>
</dbReference>
<evidence type="ECO:0000256" key="2">
    <source>
        <dbReference type="ARBA" id="ARBA00010663"/>
    </source>
</evidence>
<feature type="region of interest" description="Disordered" evidence="10">
    <location>
        <begin position="399"/>
        <end position="419"/>
    </location>
</feature>
<comment type="similarity">
    <text evidence="2 9">Belongs to the G-protein coupled receptor 1 family.</text>
</comment>
<feature type="transmembrane region" description="Helical" evidence="11">
    <location>
        <begin position="261"/>
        <end position="282"/>
    </location>
</feature>
<dbReference type="PROSITE" id="PS00237">
    <property type="entry name" value="G_PROTEIN_RECEP_F1_1"/>
    <property type="match status" value="1"/>
</dbReference>
<evidence type="ECO:0000256" key="6">
    <source>
        <dbReference type="ARBA" id="ARBA00023136"/>
    </source>
</evidence>
<evidence type="ECO:0000256" key="11">
    <source>
        <dbReference type="SAM" id="Phobius"/>
    </source>
</evidence>
<dbReference type="AlphaFoldDB" id="A0A210PFG5"/>
<evidence type="ECO:0000313" key="14">
    <source>
        <dbReference type="Proteomes" id="UP000242188"/>
    </source>
</evidence>
<proteinExistence type="inferred from homology"/>
<dbReference type="SUPFAM" id="SSF81321">
    <property type="entry name" value="Family A G protein-coupled receptor-like"/>
    <property type="match status" value="1"/>
</dbReference>
<gene>
    <name evidence="13" type="ORF">KP79_PYT05979</name>
</gene>
<dbReference type="InterPro" id="IPR017452">
    <property type="entry name" value="GPCR_Rhodpsn_7TM"/>
</dbReference>
<evidence type="ECO:0000256" key="3">
    <source>
        <dbReference type="ARBA" id="ARBA00022692"/>
    </source>
</evidence>
<dbReference type="PANTHER" id="PTHR45695">
    <property type="entry name" value="LEUCOKININ RECEPTOR-RELATED"/>
    <property type="match status" value="1"/>
</dbReference>
<dbReference type="GO" id="GO:0004983">
    <property type="term" value="F:neuropeptide Y receptor activity"/>
    <property type="evidence" value="ECO:0007669"/>
    <property type="project" value="InterPro"/>
</dbReference>
<reference evidence="13 14" key="1">
    <citation type="journal article" date="2017" name="Nat. Ecol. Evol.">
        <title>Scallop genome provides insights into evolution of bilaterian karyotype and development.</title>
        <authorList>
            <person name="Wang S."/>
            <person name="Zhang J."/>
            <person name="Jiao W."/>
            <person name="Li J."/>
            <person name="Xun X."/>
            <person name="Sun Y."/>
            <person name="Guo X."/>
            <person name="Huan P."/>
            <person name="Dong B."/>
            <person name="Zhang L."/>
            <person name="Hu X."/>
            <person name="Sun X."/>
            <person name="Wang J."/>
            <person name="Zhao C."/>
            <person name="Wang Y."/>
            <person name="Wang D."/>
            <person name="Huang X."/>
            <person name="Wang R."/>
            <person name="Lv J."/>
            <person name="Li Y."/>
            <person name="Zhang Z."/>
            <person name="Liu B."/>
            <person name="Lu W."/>
            <person name="Hui Y."/>
            <person name="Liang J."/>
            <person name="Zhou Z."/>
            <person name="Hou R."/>
            <person name="Li X."/>
            <person name="Liu Y."/>
            <person name="Li H."/>
            <person name="Ning X."/>
            <person name="Lin Y."/>
            <person name="Zhao L."/>
            <person name="Xing Q."/>
            <person name="Dou J."/>
            <person name="Li Y."/>
            <person name="Mao J."/>
            <person name="Guo H."/>
            <person name="Dou H."/>
            <person name="Li T."/>
            <person name="Mu C."/>
            <person name="Jiang W."/>
            <person name="Fu Q."/>
            <person name="Fu X."/>
            <person name="Miao Y."/>
            <person name="Liu J."/>
            <person name="Yu Q."/>
            <person name="Li R."/>
            <person name="Liao H."/>
            <person name="Li X."/>
            <person name="Kong Y."/>
            <person name="Jiang Z."/>
            <person name="Chourrout D."/>
            <person name="Li R."/>
            <person name="Bao Z."/>
        </authorList>
    </citation>
    <scope>NUCLEOTIDE SEQUENCE [LARGE SCALE GENOMIC DNA]</scope>
    <source>
        <strain evidence="13 14">PY_sf001</strain>
    </source>
</reference>
<feature type="transmembrane region" description="Helical" evidence="11">
    <location>
        <begin position="302"/>
        <end position="322"/>
    </location>
</feature>
<feature type="transmembrane region" description="Helical" evidence="11">
    <location>
        <begin position="68"/>
        <end position="88"/>
    </location>
</feature>
<comment type="subcellular location">
    <subcellularLocation>
        <location evidence="1">Membrane</location>
        <topology evidence="1">Multi-pass membrane protein</topology>
    </subcellularLocation>
</comment>
<evidence type="ECO:0000256" key="9">
    <source>
        <dbReference type="RuleBase" id="RU000688"/>
    </source>
</evidence>
<evidence type="ECO:0000256" key="5">
    <source>
        <dbReference type="ARBA" id="ARBA00023040"/>
    </source>
</evidence>